<keyword evidence="4" id="KW-1185">Reference proteome</keyword>
<dbReference type="EMBL" id="QPJQ01000005">
    <property type="protein sequence ID" value="RCX07477.1"/>
    <property type="molecule type" value="Genomic_DNA"/>
</dbReference>
<dbReference type="RefSeq" id="WP_114411012.1">
    <property type="nucleotide sequence ID" value="NZ_CP070273.1"/>
</dbReference>
<evidence type="ECO:0000313" key="2">
    <source>
        <dbReference type="EMBL" id="RCX07477.1"/>
    </source>
</evidence>
<dbReference type="EMBL" id="CP070273">
    <property type="protein sequence ID" value="QRV23118.1"/>
    <property type="molecule type" value="Genomic_DNA"/>
</dbReference>
<accession>A0A369AH49</accession>
<evidence type="ECO:0000313" key="4">
    <source>
        <dbReference type="Proteomes" id="UP000644167"/>
    </source>
</evidence>
<evidence type="ECO:0000313" key="3">
    <source>
        <dbReference type="Proteomes" id="UP000253506"/>
    </source>
</evidence>
<gene>
    <name evidence="2" type="ORF">DFP77_10589</name>
    <name evidence="1" type="ORF">JSY38_13735</name>
</gene>
<protein>
    <submittedName>
        <fullName evidence="2">Uncharacterized protein</fullName>
    </submittedName>
</protein>
<dbReference type="Proteomes" id="UP000253506">
    <property type="component" value="Unassembled WGS sequence"/>
</dbReference>
<reference evidence="1 4" key="2">
    <citation type="submission" date="2021-02" db="EMBL/GenBank/DDBJ databases">
        <title>The genome of Marinomonas foliarum JZW.</title>
        <authorList>
            <person name="Sun M."/>
        </authorList>
    </citation>
    <scope>NUCLEOTIDE SEQUENCE [LARGE SCALE GENOMIC DNA]</scope>
    <source>
        <strain evidence="1 4">JZW</strain>
    </source>
</reference>
<dbReference type="OrthoDB" id="6105939at2"/>
<sequence>MLDLVRLTKLTEDLKQAVLSENVDEIQRLCSENNDFIFSIQPEKKNSTANQQLKSFIDIHQSATLLVKNTHQTVQGQLYQSIKVRKSVSKYKGVKHAE</sequence>
<evidence type="ECO:0000313" key="1">
    <source>
        <dbReference type="EMBL" id="QRV23118.1"/>
    </source>
</evidence>
<name>A0A369AH49_9GAMM</name>
<organism evidence="2 3">
    <name type="scientific">Marinomonas foliarum</name>
    <dbReference type="NCBI Taxonomy" id="491950"/>
    <lineage>
        <taxon>Bacteria</taxon>
        <taxon>Pseudomonadati</taxon>
        <taxon>Pseudomonadota</taxon>
        <taxon>Gammaproteobacteria</taxon>
        <taxon>Oceanospirillales</taxon>
        <taxon>Oceanospirillaceae</taxon>
        <taxon>Marinomonas</taxon>
    </lineage>
</organism>
<reference evidence="2 3" key="1">
    <citation type="submission" date="2018-07" db="EMBL/GenBank/DDBJ databases">
        <title>Genomic Encyclopedia of Type Strains, Phase III (KMG-III): the genomes of soil and plant-associated and newly described type strains.</title>
        <authorList>
            <person name="Whitman W."/>
        </authorList>
    </citation>
    <scope>NUCLEOTIDE SEQUENCE [LARGE SCALE GENOMIC DNA]</scope>
    <source>
        <strain evidence="2 3">CECT 7731</strain>
    </source>
</reference>
<dbReference type="Proteomes" id="UP000644167">
    <property type="component" value="Chromosome"/>
</dbReference>
<proteinExistence type="predicted"/>
<dbReference type="AlphaFoldDB" id="A0A369AH49"/>